<dbReference type="InterPro" id="IPR036526">
    <property type="entry name" value="C-N_Hydrolase_sf"/>
</dbReference>
<evidence type="ECO:0000256" key="4">
    <source>
        <dbReference type="ARBA" id="ARBA00039045"/>
    </source>
</evidence>
<evidence type="ECO:0000256" key="3">
    <source>
        <dbReference type="ARBA" id="ARBA00036406"/>
    </source>
</evidence>
<dbReference type="AlphaFoldDB" id="R8BUM5"/>
<keyword evidence="2" id="KW-0378">Hydrolase</keyword>
<dbReference type="InterPro" id="IPR003010">
    <property type="entry name" value="C-N_Hydrolase"/>
</dbReference>
<reference evidence="8" key="1">
    <citation type="journal article" date="2013" name="Genome Announc.">
        <title>Draft genome sequence of the ascomycete Phaeoacremonium aleophilum strain UCR-PA7, a causal agent of the esca disease complex in grapevines.</title>
        <authorList>
            <person name="Blanco-Ulate B."/>
            <person name="Rolshausen P."/>
            <person name="Cantu D."/>
        </authorList>
    </citation>
    <scope>NUCLEOTIDE SEQUENCE [LARGE SCALE GENOMIC DNA]</scope>
    <source>
        <strain evidence="8">UCR-PA7</strain>
    </source>
</reference>
<dbReference type="GeneID" id="19321627"/>
<proteinExistence type="inferred from homology"/>
<dbReference type="InterPro" id="IPR044149">
    <property type="entry name" value="Nitrilases_CHs"/>
</dbReference>
<evidence type="ECO:0000313" key="7">
    <source>
        <dbReference type="EMBL" id="EOO03005.1"/>
    </source>
</evidence>
<evidence type="ECO:0000256" key="2">
    <source>
        <dbReference type="ARBA" id="ARBA00022801"/>
    </source>
</evidence>
<dbReference type="Proteomes" id="UP000014074">
    <property type="component" value="Unassembled WGS sequence"/>
</dbReference>
<dbReference type="PROSITE" id="PS50263">
    <property type="entry name" value="CN_HYDROLASE"/>
    <property type="match status" value="1"/>
</dbReference>
<protein>
    <recommendedName>
        <fullName evidence="4">nitrilase</fullName>
        <ecNumber evidence="4">3.5.5.1</ecNumber>
    </recommendedName>
</protein>
<dbReference type="GO" id="GO:0000257">
    <property type="term" value="F:nitrilase activity"/>
    <property type="evidence" value="ECO:0007669"/>
    <property type="project" value="UniProtKB-EC"/>
</dbReference>
<dbReference type="Gene3D" id="3.60.110.10">
    <property type="entry name" value="Carbon-nitrogen hydrolase"/>
    <property type="match status" value="1"/>
</dbReference>
<dbReference type="KEGG" id="tmn:UCRPA7_1476"/>
<dbReference type="SUPFAM" id="SSF56317">
    <property type="entry name" value="Carbon-nitrogen hydrolase"/>
    <property type="match status" value="1"/>
</dbReference>
<dbReference type="PROSITE" id="PS00920">
    <property type="entry name" value="NITRIL_CHT_1"/>
    <property type="match status" value="1"/>
</dbReference>
<accession>R8BUM5</accession>
<evidence type="ECO:0000259" key="6">
    <source>
        <dbReference type="PROSITE" id="PS50263"/>
    </source>
</evidence>
<dbReference type="HOGENOM" id="CLU_030130_6_0_1"/>
<evidence type="ECO:0000256" key="1">
    <source>
        <dbReference type="ARBA" id="ARBA00008129"/>
    </source>
</evidence>
<keyword evidence="8" id="KW-1185">Reference proteome</keyword>
<organism evidence="7 8">
    <name type="scientific">Phaeoacremonium minimum (strain UCR-PA7)</name>
    <name type="common">Esca disease fungus</name>
    <name type="synonym">Togninia minima</name>
    <dbReference type="NCBI Taxonomy" id="1286976"/>
    <lineage>
        <taxon>Eukaryota</taxon>
        <taxon>Fungi</taxon>
        <taxon>Dikarya</taxon>
        <taxon>Ascomycota</taxon>
        <taxon>Pezizomycotina</taxon>
        <taxon>Sordariomycetes</taxon>
        <taxon>Sordariomycetidae</taxon>
        <taxon>Togniniales</taxon>
        <taxon>Togniniaceae</taxon>
        <taxon>Phaeoacremonium</taxon>
    </lineage>
</organism>
<name>R8BUM5_PHAM7</name>
<dbReference type="CDD" id="cd07564">
    <property type="entry name" value="nitrilases_CHs"/>
    <property type="match status" value="1"/>
</dbReference>
<dbReference type="eggNOG" id="KOG0805">
    <property type="taxonomic scope" value="Eukaryota"/>
</dbReference>
<dbReference type="PANTHER" id="PTHR46044:SF14">
    <property type="entry name" value="ARYLACETONITRILASE"/>
    <property type="match status" value="1"/>
</dbReference>
<dbReference type="EMBL" id="KB932881">
    <property type="protein sequence ID" value="EOO03005.1"/>
    <property type="molecule type" value="Genomic_DNA"/>
</dbReference>
<dbReference type="PANTHER" id="PTHR46044">
    <property type="entry name" value="NITRILASE"/>
    <property type="match status" value="1"/>
</dbReference>
<dbReference type="GO" id="GO:0016836">
    <property type="term" value="F:hydro-lyase activity"/>
    <property type="evidence" value="ECO:0007669"/>
    <property type="project" value="UniProtKB-ARBA"/>
</dbReference>
<dbReference type="OrthoDB" id="10250282at2759"/>
<dbReference type="EC" id="3.5.5.1" evidence="4"/>
<dbReference type="PROSITE" id="PS00921">
    <property type="entry name" value="NITRIL_CHT_2"/>
    <property type="match status" value="1"/>
</dbReference>
<feature type="active site" description="Proton acceptor" evidence="5">
    <location>
        <position position="45"/>
    </location>
</feature>
<dbReference type="RefSeq" id="XP_007912247.1">
    <property type="nucleotide sequence ID" value="XM_007914056.1"/>
</dbReference>
<feature type="domain" description="CN hydrolase" evidence="6">
    <location>
        <begin position="5"/>
        <end position="295"/>
    </location>
</feature>
<comment type="catalytic activity">
    <reaction evidence="3">
        <text>a nitrile + 2 H2O = a carboxylate + NH4(+)</text>
        <dbReference type="Rhea" id="RHEA:21724"/>
        <dbReference type="ChEBI" id="CHEBI:15377"/>
        <dbReference type="ChEBI" id="CHEBI:18379"/>
        <dbReference type="ChEBI" id="CHEBI:28938"/>
        <dbReference type="ChEBI" id="CHEBI:29067"/>
        <dbReference type="EC" id="3.5.5.1"/>
    </reaction>
</comment>
<dbReference type="InterPro" id="IPR000132">
    <property type="entry name" value="Nitrilase/CN_hydratase_CS"/>
</dbReference>
<comment type="similarity">
    <text evidence="1">Belongs to the carbon-nitrogen hydrolase superfamily. Nitrilase family.</text>
</comment>
<sequence>MAPKLKIAAIQAEPAWNDLEGGVTKSIALIEEAAKQGANVVGFPEVFIPGYPWGTRSIWAKSPTDNAAFMDEYFRNSLEKDSDEMKRICAAVKEAGIFVVLGYSERYRGTLYIAQSFIDENGDIVHHRRKIKPTHVERAYWGDGQGESLQSVAPSTVFPKVKIGGLNCWEHTQTLLRYYEYEQDVDLHVSSWPPLWPHPLKDGKPDPDWPGHITDDISLTFSQILALEGTCFVMVCTQVVSEESKKRCRLDEFGYATNKSGSGGGFSMIYSPWGQELVKRLPPGEEGILYADVDLAEKVKAKQNLDTVGHYCRPDQLSLRVNRYPARPVFYAAEP</sequence>
<gene>
    <name evidence="7" type="ORF">UCRPA7_1476</name>
</gene>
<dbReference type="Pfam" id="PF00795">
    <property type="entry name" value="CN_hydrolase"/>
    <property type="match status" value="1"/>
</dbReference>
<evidence type="ECO:0000256" key="5">
    <source>
        <dbReference type="PROSITE-ProRule" id="PRU10139"/>
    </source>
</evidence>
<evidence type="ECO:0000313" key="8">
    <source>
        <dbReference type="Proteomes" id="UP000014074"/>
    </source>
</evidence>